<evidence type="ECO:0000313" key="2">
    <source>
        <dbReference type="EMBL" id="KDO73673.1"/>
    </source>
</evidence>
<organism evidence="2 3">
    <name type="scientific">Citrus sinensis</name>
    <name type="common">Sweet orange</name>
    <name type="synonym">Citrus aurantium var. sinensis</name>
    <dbReference type="NCBI Taxonomy" id="2711"/>
    <lineage>
        <taxon>Eukaryota</taxon>
        <taxon>Viridiplantae</taxon>
        <taxon>Streptophyta</taxon>
        <taxon>Embryophyta</taxon>
        <taxon>Tracheophyta</taxon>
        <taxon>Spermatophyta</taxon>
        <taxon>Magnoliopsida</taxon>
        <taxon>eudicotyledons</taxon>
        <taxon>Gunneridae</taxon>
        <taxon>Pentapetalae</taxon>
        <taxon>rosids</taxon>
        <taxon>malvids</taxon>
        <taxon>Sapindales</taxon>
        <taxon>Rutaceae</taxon>
        <taxon>Aurantioideae</taxon>
        <taxon>Citrus</taxon>
    </lineage>
</organism>
<accession>A0A067G291</accession>
<dbReference type="AlphaFoldDB" id="A0A067G291"/>
<gene>
    <name evidence="2" type="ORF">CISIN_1g039823mg</name>
</gene>
<sequence>MEAPLDKSDKYILLCVCVCVCMYIDTAMRVICIFSHGIEYRVVKFHNYGRTMLSLSPVARGSRPKFY</sequence>
<proteinExistence type="predicted"/>
<keyword evidence="3" id="KW-1185">Reference proteome</keyword>
<reference evidence="2 3" key="1">
    <citation type="submission" date="2014-04" db="EMBL/GenBank/DDBJ databases">
        <authorList>
            <consortium name="International Citrus Genome Consortium"/>
            <person name="Gmitter F."/>
            <person name="Chen C."/>
            <person name="Farmerie W."/>
            <person name="Harkins T."/>
            <person name="Desany B."/>
            <person name="Mohiuddin M."/>
            <person name="Kodira C."/>
            <person name="Borodovsky M."/>
            <person name="Lomsadze A."/>
            <person name="Burns P."/>
            <person name="Jenkins J."/>
            <person name="Prochnik S."/>
            <person name="Shu S."/>
            <person name="Chapman J."/>
            <person name="Pitluck S."/>
            <person name="Schmutz J."/>
            <person name="Rokhsar D."/>
        </authorList>
    </citation>
    <scope>NUCLEOTIDE SEQUENCE</scope>
</reference>
<keyword evidence="1" id="KW-0812">Transmembrane</keyword>
<protein>
    <submittedName>
        <fullName evidence="2">Uncharacterized protein</fullName>
    </submittedName>
</protein>
<evidence type="ECO:0000256" key="1">
    <source>
        <dbReference type="SAM" id="Phobius"/>
    </source>
</evidence>
<dbReference type="Proteomes" id="UP000027120">
    <property type="component" value="Unassembled WGS sequence"/>
</dbReference>
<dbReference type="EMBL" id="KK784885">
    <property type="protein sequence ID" value="KDO73673.1"/>
    <property type="molecule type" value="Genomic_DNA"/>
</dbReference>
<keyword evidence="1" id="KW-1133">Transmembrane helix</keyword>
<name>A0A067G291_CITSI</name>
<evidence type="ECO:0000313" key="3">
    <source>
        <dbReference type="Proteomes" id="UP000027120"/>
    </source>
</evidence>
<keyword evidence="1" id="KW-0472">Membrane</keyword>
<feature type="transmembrane region" description="Helical" evidence="1">
    <location>
        <begin position="12"/>
        <end position="38"/>
    </location>
</feature>